<keyword evidence="3" id="KW-1185">Reference proteome</keyword>
<protein>
    <submittedName>
        <fullName evidence="2">Uncharacterized protein</fullName>
    </submittedName>
</protein>
<dbReference type="AlphaFoldDB" id="M2TLH2"/>
<feature type="compositionally biased region" description="Low complexity" evidence="1">
    <location>
        <begin position="70"/>
        <end position="80"/>
    </location>
</feature>
<feature type="region of interest" description="Disordered" evidence="1">
    <location>
        <begin position="66"/>
        <end position="88"/>
    </location>
</feature>
<evidence type="ECO:0000313" key="2">
    <source>
        <dbReference type="EMBL" id="EMD69991.1"/>
    </source>
</evidence>
<dbReference type="RefSeq" id="XP_007695153.1">
    <property type="nucleotide sequence ID" value="XM_007696963.1"/>
</dbReference>
<dbReference type="GeneID" id="19137519"/>
<proteinExistence type="predicted"/>
<accession>M2TLH2</accession>
<dbReference type="HOGENOM" id="CLU_1885585_0_0_1"/>
<gene>
    <name evidence="2" type="ORF">COCSADRAFT_342109</name>
</gene>
<reference evidence="2 3" key="1">
    <citation type="journal article" date="2012" name="PLoS Pathog.">
        <title>Diverse lifestyles and strategies of plant pathogenesis encoded in the genomes of eighteen Dothideomycetes fungi.</title>
        <authorList>
            <person name="Ohm R.A."/>
            <person name="Feau N."/>
            <person name="Henrissat B."/>
            <person name="Schoch C.L."/>
            <person name="Horwitz B.A."/>
            <person name="Barry K.W."/>
            <person name="Condon B.J."/>
            <person name="Copeland A.C."/>
            <person name="Dhillon B."/>
            <person name="Glaser F."/>
            <person name="Hesse C.N."/>
            <person name="Kosti I."/>
            <person name="LaButti K."/>
            <person name="Lindquist E.A."/>
            <person name="Lucas S."/>
            <person name="Salamov A.A."/>
            <person name="Bradshaw R.E."/>
            <person name="Ciuffetti L."/>
            <person name="Hamelin R.C."/>
            <person name="Kema G.H.J."/>
            <person name="Lawrence C."/>
            <person name="Scott J.A."/>
            <person name="Spatafora J.W."/>
            <person name="Turgeon B.G."/>
            <person name="de Wit P.J.G.M."/>
            <person name="Zhong S."/>
            <person name="Goodwin S.B."/>
            <person name="Grigoriev I.V."/>
        </authorList>
    </citation>
    <scope>NUCLEOTIDE SEQUENCE [LARGE SCALE GENOMIC DNA]</scope>
    <source>
        <strain evidence="3">ND90Pr / ATCC 201652</strain>
    </source>
</reference>
<name>M2TLH2_COCSN</name>
<dbReference type="KEGG" id="bsc:COCSADRAFT_342109"/>
<dbReference type="Proteomes" id="UP000016934">
    <property type="component" value="Unassembled WGS sequence"/>
</dbReference>
<reference evidence="3" key="2">
    <citation type="journal article" date="2013" name="PLoS Genet.">
        <title>Comparative genome structure, secondary metabolite, and effector coding capacity across Cochliobolus pathogens.</title>
        <authorList>
            <person name="Condon B.J."/>
            <person name="Leng Y."/>
            <person name="Wu D."/>
            <person name="Bushley K.E."/>
            <person name="Ohm R.A."/>
            <person name="Otillar R."/>
            <person name="Martin J."/>
            <person name="Schackwitz W."/>
            <person name="Grimwood J."/>
            <person name="MohdZainudin N."/>
            <person name="Xue C."/>
            <person name="Wang R."/>
            <person name="Manning V.A."/>
            <person name="Dhillon B."/>
            <person name="Tu Z.J."/>
            <person name="Steffenson B.J."/>
            <person name="Salamov A."/>
            <person name="Sun H."/>
            <person name="Lowry S."/>
            <person name="LaButti K."/>
            <person name="Han J."/>
            <person name="Copeland A."/>
            <person name="Lindquist E."/>
            <person name="Barry K."/>
            <person name="Schmutz J."/>
            <person name="Baker S.E."/>
            <person name="Ciuffetti L.M."/>
            <person name="Grigoriev I.V."/>
            <person name="Zhong S."/>
            <person name="Turgeon B.G."/>
        </authorList>
    </citation>
    <scope>NUCLEOTIDE SEQUENCE [LARGE SCALE GENOMIC DNA]</scope>
    <source>
        <strain evidence="3">ND90Pr / ATCC 201652</strain>
    </source>
</reference>
<sequence>MVSRAMCSLVPFTASGSGMHVASRVDMEGRGRDCFVSAEALRRGLKGAVAALIGIISRQIAAHMRPSPSPVARRPSPAASRHGETGWREKASCQPAACLIGPLVSARRARSNVAADEALVFAILSAICEQLVRGN</sequence>
<evidence type="ECO:0000256" key="1">
    <source>
        <dbReference type="SAM" id="MobiDB-lite"/>
    </source>
</evidence>
<dbReference type="OrthoDB" id="10527898at2759"/>
<evidence type="ECO:0000313" key="3">
    <source>
        <dbReference type="Proteomes" id="UP000016934"/>
    </source>
</evidence>
<organism evidence="2 3">
    <name type="scientific">Cochliobolus sativus (strain ND90Pr / ATCC 201652)</name>
    <name type="common">Common root rot and spot blotch fungus</name>
    <name type="synonym">Bipolaris sorokiniana</name>
    <dbReference type="NCBI Taxonomy" id="665912"/>
    <lineage>
        <taxon>Eukaryota</taxon>
        <taxon>Fungi</taxon>
        <taxon>Dikarya</taxon>
        <taxon>Ascomycota</taxon>
        <taxon>Pezizomycotina</taxon>
        <taxon>Dothideomycetes</taxon>
        <taxon>Pleosporomycetidae</taxon>
        <taxon>Pleosporales</taxon>
        <taxon>Pleosporineae</taxon>
        <taxon>Pleosporaceae</taxon>
        <taxon>Bipolaris</taxon>
    </lineage>
</organism>
<dbReference type="EMBL" id="KB445637">
    <property type="protein sequence ID" value="EMD69991.1"/>
    <property type="molecule type" value="Genomic_DNA"/>
</dbReference>